<feature type="region of interest" description="Disordered" evidence="1">
    <location>
        <begin position="343"/>
        <end position="386"/>
    </location>
</feature>
<evidence type="ECO:0000313" key="3">
    <source>
        <dbReference type="EMBL" id="CAC5385110.1"/>
    </source>
</evidence>
<sequence>MLVFFHVSDKIFDSVIFALFGTVVNAAIGLHCWCSRTPSNDNIGTDHKGTKRKPVTEKYHCLCSAFFLTLCLMFITMCVTEYLTISDDKIVYESSAKLQPYMHTIVIVGYILGSIGAVSYWFSKFYEIVESYRQTRHRGVHTCMYLTAITGDTTYLIGVYIQMSTFVYIIKTLPWTLARMGLIGIHVGIIFQRSCSSSQQQTDDNVTLLKESRKSDESDWSDDSSTVICGTCDLQTSVKQIICRESPLFDKEITLYEKGVTEKVYYDKGDNPAINKDTTTNMESASSESPELEWDFEWSSDTKKRQFSKMDINKVSSYNGYYKVVECYIKREAKDTKGTFNLTSRKQTDNAMAKKKRPKDKQQYTKHNIENQRLDNTNPKTEDDLRCSGRVSRSCSTCGTRRVAQVSTNQVTSLIR</sequence>
<evidence type="ECO:0000256" key="2">
    <source>
        <dbReference type="SAM" id="Phobius"/>
    </source>
</evidence>
<feature type="transmembrane region" description="Helical" evidence="2">
    <location>
        <begin position="15"/>
        <end position="34"/>
    </location>
</feature>
<dbReference type="GO" id="GO:0016020">
    <property type="term" value="C:membrane"/>
    <property type="evidence" value="ECO:0007669"/>
    <property type="project" value="TreeGrafter"/>
</dbReference>
<accession>A0A6J8BPS7</accession>
<feature type="transmembrane region" description="Helical" evidence="2">
    <location>
        <begin position="103"/>
        <end position="122"/>
    </location>
</feature>
<keyword evidence="2" id="KW-0812">Transmembrane</keyword>
<feature type="compositionally biased region" description="Basic and acidic residues" evidence="1">
    <location>
        <begin position="360"/>
        <end position="373"/>
    </location>
</feature>
<feature type="transmembrane region" description="Helical" evidence="2">
    <location>
        <begin position="143"/>
        <end position="161"/>
    </location>
</feature>
<dbReference type="Proteomes" id="UP000507470">
    <property type="component" value="Unassembled WGS sequence"/>
</dbReference>
<keyword evidence="4" id="KW-1185">Reference proteome</keyword>
<protein>
    <submittedName>
        <fullName evidence="3">Uncharacterized protein</fullName>
    </submittedName>
</protein>
<evidence type="ECO:0000313" key="4">
    <source>
        <dbReference type="Proteomes" id="UP000507470"/>
    </source>
</evidence>
<dbReference type="InterPro" id="IPR051415">
    <property type="entry name" value="LAAT-1"/>
</dbReference>
<dbReference type="AlphaFoldDB" id="A0A6J8BPS7"/>
<proteinExistence type="predicted"/>
<name>A0A6J8BPS7_MYTCO</name>
<dbReference type="PANTHER" id="PTHR16201">
    <property type="entry name" value="SEVEN TRANSMEMBRANE PROTEIN 1-RELATED"/>
    <property type="match status" value="1"/>
</dbReference>
<dbReference type="EMBL" id="CACVKT020003687">
    <property type="protein sequence ID" value="CAC5385110.1"/>
    <property type="molecule type" value="Genomic_DNA"/>
</dbReference>
<feature type="transmembrane region" description="Helical" evidence="2">
    <location>
        <begin position="61"/>
        <end position="83"/>
    </location>
</feature>
<dbReference type="OrthoDB" id="6104155at2759"/>
<organism evidence="3 4">
    <name type="scientific">Mytilus coruscus</name>
    <name type="common">Sea mussel</name>
    <dbReference type="NCBI Taxonomy" id="42192"/>
    <lineage>
        <taxon>Eukaryota</taxon>
        <taxon>Metazoa</taxon>
        <taxon>Spiralia</taxon>
        <taxon>Lophotrochozoa</taxon>
        <taxon>Mollusca</taxon>
        <taxon>Bivalvia</taxon>
        <taxon>Autobranchia</taxon>
        <taxon>Pteriomorphia</taxon>
        <taxon>Mytilida</taxon>
        <taxon>Mytiloidea</taxon>
        <taxon>Mytilidae</taxon>
        <taxon>Mytilinae</taxon>
        <taxon>Mytilus</taxon>
    </lineage>
</organism>
<gene>
    <name evidence="3" type="ORF">MCOR_20689</name>
</gene>
<evidence type="ECO:0000256" key="1">
    <source>
        <dbReference type="SAM" id="MobiDB-lite"/>
    </source>
</evidence>
<keyword evidence="2" id="KW-1133">Transmembrane helix</keyword>
<reference evidence="3 4" key="1">
    <citation type="submission" date="2020-06" db="EMBL/GenBank/DDBJ databases">
        <authorList>
            <person name="Li R."/>
            <person name="Bekaert M."/>
        </authorList>
    </citation>
    <scope>NUCLEOTIDE SEQUENCE [LARGE SCALE GENOMIC DNA]</scope>
    <source>
        <strain evidence="4">wild</strain>
    </source>
</reference>
<keyword evidence="2" id="KW-0472">Membrane</keyword>